<protein>
    <recommendedName>
        <fullName evidence="4">Enolase</fullName>
        <ecNumber evidence="3">4.2.1.11</ecNumber>
    </recommendedName>
</protein>
<dbReference type="SMART" id="SM01192">
    <property type="entry name" value="Enolase_C"/>
    <property type="match status" value="1"/>
</dbReference>
<dbReference type="InterPro" id="IPR020810">
    <property type="entry name" value="Enolase_C"/>
</dbReference>
<feature type="binding site" evidence="11">
    <location>
        <position position="274"/>
    </location>
    <ligand>
        <name>Mg(2+)</name>
        <dbReference type="ChEBI" id="CHEBI:18420"/>
    </ligand>
</feature>
<dbReference type="EMBL" id="MHCZ01000040">
    <property type="protein sequence ID" value="OGY29148.1"/>
    <property type="molecule type" value="Genomic_DNA"/>
</dbReference>
<dbReference type="InterPro" id="IPR020811">
    <property type="entry name" value="Enolase_N"/>
</dbReference>
<evidence type="ECO:0000256" key="10">
    <source>
        <dbReference type="PIRSR" id="PIRSR001400-2"/>
    </source>
</evidence>
<evidence type="ECO:0000256" key="4">
    <source>
        <dbReference type="ARBA" id="ARBA00017068"/>
    </source>
</evidence>
<keyword evidence="5" id="KW-0964">Secreted</keyword>
<evidence type="ECO:0000259" key="12">
    <source>
        <dbReference type="SMART" id="SM01192"/>
    </source>
</evidence>
<dbReference type="Gene3D" id="3.20.20.120">
    <property type="entry name" value="Enolase-like C-terminal domain"/>
    <property type="match status" value="1"/>
</dbReference>
<keyword evidence="8" id="KW-0456">Lyase</keyword>
<sequence length="405" mass="44651">MIQLDAIVPRTTADSRGEATVEVTLTSGSFSANASVPCGKSKGSHEAFCHTIPKSIEIMKSITPALLSRTFADPADFDKFVIDLDGTSNKEKLGVNVTLSLSIAVSRLFAQINNLELYTVLGNLAAVAKPSFPRLFFNLINGGLHVRSSLKPLPFQEYLIIPKETSPKKSVAQAFQFIALLKKHLTNYSPEINYGDEGGLIVSGDDPEIGLKFLQEAWKDFGEQTALDFGVDAASSSLCEGGDEYRWNEACWTTQELTNLYLKFVSNYPILSIEDPFYEEAWKAWAQLNERIGAKVWVVGDDLTVTNVDRIKEAREARSINAVLIKPNQIGTVSETIDAIKLVKSFGWKIIVSHRSGETNDSFIADLAYGVGADGLKAGSPLQNERLVKYNRLIEIEQSLREHNL</sequence>
<proteinExistence type="inferred from homology"/>
<dbReference type="Proteomes" id="UP000178068">
    <property type="component" value="Unassembled WGS sequence"/>
</dbReference>
<evidence type="ECO:0000256" key="8">
    <source>
        <dbReference type="ARBA" id="ARBA00023239"/>
    </source>
</evidence>
<dbReference type="SUPFAM" id="SSF51604">
    <property type="entry name" value="Enolase C-terminal domain-like"/>
    <property type="match status" value="1"/>
</dbReference>
<feature type="binding site" evidence="10">
    <location>
        <position position="301"/>
    </location>
    <ligand>
        <name>substrate</name>
    </ligand>
</feature>
<feature type="binding site" evidence="10">
    <location>
        <begin position="353"/>
        <end position="356"/>
    </location>
    <ligand>
        <name>substrate</name>
    </ligand>
</feature>
<comment type="cofactor">
    <cofactor evidence="11">
        <name>Mg(2+)</name>
        <dbReference type="ChEBI" id="CHEBI:18420"/>
    </cofactor>
    <text evidence="11">Mg(2+) is required for catalysis and for stabilizing the dimer.</text>
</comment>
<dbReference type="EC" id="4.2.1.11" evidence="3"/>
<evidence type="ECO:0000256" key="1">
    <source>
        <dbReference type="ARBA" id="ARBA00005031"/>
    </source>
</evidence>
<dbReference type="GO" id="GO:0006096">
    <property type="term" value="P:glycolytic process"/>
    <property type="evidence" value="ECO:0007669"/>
    <property type="project" value="UniProtKB-UniPathway"/>
</dbReference>
<name>A0A1G1WN25_9BACT</name>
<evidence type="ECO:0000313" key="14">
    <source>
        <dbReference type="EMBL" id="OGY29148.1"/>
    </source>
</evidence>
<evidence type="ECO:0000256" key="2">
    <source>
        <dbReference type="ARBA" id="ARBA00009604"/>
    </source>
</evidence>
<dbReference type="PANTHER" id="PTHR11902">
    <property type="entry name" value="ENOLASE"/>
    <property type="match status" value="1"/>
</dbReference>
<evidence type="ECO:0000256" key="6">
    <source>
        <dbReference type="ARBA" id="ARBA00022842"/>
    </source>
</evidence>
<organism evidence="14 15">
    <name type="scientific">Candidatus Woykebacteria bacterium RIFCSPHIGHO2_12_FULL_45_10</name>
    <dbReference type="NCBI Taxonomy" id="1802603"/>
    <lineage>
        <taxon>Bacteria</taxon>
        <taxon>Candidatus Woykeibacteriota</taxon>
    </lineage>
</organism>
<feature type="active site" description="Proton acceptor" evidence="9">
    <location>
        <position position="326"/>
    </location>
</feature>
<comment type="pathway">
    <text evidence="1">Carbohydrate degradation; glycolysis; pyruvate from D-glyceraldehyde 3-phosphate: step 4/5.</text>
</comment>
<accession>A0A1G1WN25</accession>
<evidence type="ECO:0000256" key="9">
    <source>
        <dbReference type="PIRSR" id="PIRSR001400-1"/>
    </source>
</evidence>
<evidence type="ECO:0000313" key="15">
    <source>
        <dbReference type="Proteomes" id="UP000178068"/>
    </source>
</evidence>
<dbReference type="SMART" id="SM01193">
    <property type="entry name" value="Enolase_N"/>
    <property type="match status" value="1"/>
</dbReference>
<feature type="active site" description="Proton donor" evidence="9">
    <location>
        <position position="197"/>
    </location>
</feature>
<reference evidence="14 15" key="1">
    <citation type="journal article" date="2016" name="Nat. Commun.">
        <title>Thousands of microbial genomes shed light on interconnected biogeochemical processes in an aquifer system.</title>
        <authorList>
            <person name="Anantharaman K."/>
            <person name="Brown C.T."/>
            <person name="Hug L.A."/>
            <person name="Sharon I."/>
            <person name="Castelle C.J."/>
            <person name="Probst A.J."/>
            <person name="Thomas B.C."/>
            <person name="Singh A."/>
            <person name="Wilkins M.J."/>
            <person name="Karaoz U."/>
            <person name="Brodie E.L."/>
            <person name="Williams K.H."/>
            <person name="Hubbard S.S."/>
            <person name="Banfield J.F."/>
        </authorList>
    </citation>
    <scope>NUCLEOTIDE SEQUENCE [LARGE SCALE GENOMIC DNA]</scope>
</reference>
<dbReference type="PROSITE" id="PS00164">
    <property type="entry name" value="ENOLASE"/>
    <property type="match status" value="1"/>
</dbReference>
<evidence type="ECO:0000256" key="11">
    <source>
        <dbReference type="PIRSR" id="PIRSR001400-3"/>
    </source>
</evidence>
<keyword evidence="7" id="KW-0324">Glycolysis</keyword>
<dbReference type="PRINTS" id="PR00148">
    <property type="entry name" value="ENOLASE"/>
</dbReference>
<feature type="binding site" evidence="10">
    <location>
        <position position="377"/>
    </location>
    <ligand>
        <name>substrate</name>
    </ligand>
</feature>
<feature type="domain" description="Enolase N-terminal" evidence="13">
    <location>
        <begin position="4"/>
        <end position="121"/>
    </location>
</feature>
<dbReference type="InterPro" id="IPR029017">
    <property type="entry name" value="Enolase-like_N"/>
</dbReference>
<dbReference type="InterPro" id="IPR000941">
    <property type="entry name" value="Enolase"/>
</dbReference>
<comment type="similarity">
    <text evidence="2">Belongs to the enolase family.</text>
</comment>
<dbReference type="PANTHER" id="PTHR11902:SF1">
    <property type="entry name" value="ENOLASE"/>
    <property type="match status" value="1"/>
</dbReference>
<evidence type="ECO:0000259" key="13">
    <source>
        <dbReference type="SMART" id="SM01193"/>
    </source>
</evidence>
<dbReference type="GO" id="GO:0000015">
    <property type="term" value="C:phosphopyruvate hydratase complex"/>
    <property type="evidence" value="ECO:0007669"/>
    <property type="project" value="InterPro"/>
</dbReference>
<feature type="binding site" evidence="10">
    <location>
        <position position="274"/>
    </location>
    <ligand>
        <name>substrate</name>
    </ligand>
</feature>
<dbReference type="InterPro" id="IPR036849">
    <property type="entry name" value="Enolase-like_C_sf"/>
</dbReference>
<dbReference type="PIRSF" id="PIRSF001400">
    <property type="entry name" value="Enolase"/>
    <property type="match status" value="1"/>
</dbReference>
<feature type="binding site" evidence="10">
    <location>
        <position position="157"/>
    </location>
    <ligand>
        <name>substrate</name>
    </ligand>
</feature>
<dbReference type="GO" id="GO:0000287">
    <property type="term" value="F:magnesium ion binding"/>
    <property type="evidence" value="ECO:0007669"/>
    <property type="project" value="InterPro"/>
</dbReference>
<dbReference type="Pfam" id="PF03952">
    <property type="entry name" value="Enolase_N"/>
    <property type="match status" value="1"/>
</dbReference>
<keyword evidence="6 11" id="KW-0460">Magnesium</keyword>
<feature type="binding site" evidence="10">
    <location>
        <position position="145"/>
    </location>
    <ligand>
        <name>substrate</name>
    </ligand>
</feature>
<dbReference type="Pfam" id="PF00113">
    <property type="entry name" value="Enolase_C"/>
    <property type="match status" value="1"/>
</dbReference>
<dbReference type="InterPro" id="IPR020809">
    <property type="entry name" value="Enolase_CS"/>
</dbReference>
<dbReference type="Gene3D" id="3.30.390.10">
    <property type="entry name" value="Enolase-like, N-terminal domain"/>
    <property type="match status" value="1"/>
</dbReference>
<keyword evidence="11" id="KW-0479">Metal-binding</keyword>
<dbReference type="GO" id="GO:0004634">
    <property type="term" value="F:phosphopyruvate hydratase activity"/>
    <property type="evidence" value="ECO:0007669"/>
    <property type="project" value="UniProtKB-EC"/>
</dbReference>
<dbReference type="SUPFAM" id="SSF54826">
    <property type="entry name" value="Enolase N-terminal domain-like"/>
    <property type="match status" value="1"/>
</dbReference>
<evidence type="ECO:0000256" key="3">
    <source>
        <dbReference type="ARBA" id="ARBA00012058"/>
    </source>
</evidence>
<comment type="caution">
    <text evidence="14">The sequence shown here is derived from an EMBL/GenBank/DDBJ whole genome shotgun (WGS) entry which is preliminary data.</text>
</comment>
<dbReference type="AlphaFoldDB" id="A0A1G1WN25"/>
<evidence type="ECO:0000256" key="5">
    <source>
        <dbReference type="ARBA" id="ARBA00022525"/>
    </source>
</evidence>
<dbReference type="UniPathway" id="UPA00109">
    <property type="reaction ID" value="UER00187"/>
</dbReference>
<dbReference type="STRING" id="1802603.A3F35_03100"/>
<gene>
    <name evidence="14" type="ORF">A3F35_03100</name>
</gene>
<feature type="binding site" evidence="11">
    <location>
        <position position="301"/>
    </location>
    <ligand>
        <name>Mg(2+)</name>
        <dbReference type="ChEBI" id="CHEBI:18420"/>
    </ligand>
</feature>
<evidence type="ECO:0000256" key="7">
    <source>
        <dbReference type="ARBA" id="ARBA00023152"/>
    </source>
</evidence>
<feature type="domain" description="Enolase C-terminal TIM barrel" evidence="12">
    <location>
        <begin position="129"/>
        <end position="405"/>
    </location>
</feature>